<sequence length="254" mass="28137">MSPAVHSQPEADWPPPVEILNESGASDIVLICEHASNHIPASFERLGLAPSELQRHIAWDIGAAEVARELSRQLDAICFLGTYSRLIIDLNRPLDSTTSIPVRSESTDVPGNIGIAPEDRDRRVSLIFNPFQDHVARHLDARTSQGRKTRLVAIHSFTPVFLGARRPWHAGVLFNRSREFAQNLIQGLGREAGLIVGANVPYVIDRQEDYAVPVHGEDRGLPAILIEIRQDLISPDVLEGHSLWATRLARALRS</sequence>
<dbReference type="EMBL" id="JBFOCI010000006">
    <property type="protein sequence ID" value="MEW9807901.1"/>
    <property type="molecule type" value="Genomic_DNA"/>
</dbReference>
<comment type="caution">
    <text evidence="1">The sequence shown here is derived from an EMBL/GenBank/DDBJ whole genome shotgun (WGS) entry which is preliminary data.</text>
</comment>
<dbReference type="RefSeq" id="WP_367725104.1">
    <property type="nucleotide sequence ID" value="NZ_JBFOCI010000006.1"/>
</dbReference>
<evidence type="ECO:0000313" key="1">
    <source>
        <dbReference type="EMBL" id="MEW9807901.1"/>
    </source>
</evidence>
<dbReference type="InterPro" id="IPR011227">
    <property type="entry name" value="UCP029730"/>
</dbReference>
<dbReference type="Proteomes" id="UP001556196">
    <property type="component" value="Unassembled WGS sequence"/>
</dbReference>
<protein>
    <submittedName>
        <fullName evidence="1">N-formylglutamate amidohydrolase</fullName>
    </submittedName>
</protein>
<dbReference type="SUPFAM" id="SSF53187">
    <property type="entry name" value="Zn-dependent exopeptidases"/>
    <property type="match status" value="1"/>
</dbReference>
<accession>A0ABV3R3J2</accession>
<reference evidence="1 2" key="1">
    <citation type="submission" date="2024-06" db="EMBL/GenBank/DDBJ databases">
        <authorList>
            <person name="Tuo L."/>
        </authorList>
    </citation>
    <scope>NUCLEOTIDE SEQUENCE [LARGE SCALE GENOMIC DNA]</scope>
    <source>
        <strain evidence="1 2">ZMM04-5</strain>
    </source>
</reference>
<gene>
    <name evidence="1" type="ORF">ABUE31_18085</name>
</gene>
<evidence type="ECO:0000313" key="2">
    <source>
        <dbReference type="Proteomes" id="UP001556196"/>
    </source>
</evidence>
<dbReference type="Gene3D" id="3.40.630.40">
    <property type="entry name" value="Zn-dependent exopeptidases"/>
    <property type="match status" value="1"/>
</dbReference>
<dbReference type="InterPro" id="IPR007709">
    <property type="entry name" value="N-FG_amidohydro"/>
</dbReference>
<dbReference type="Pfam" id="PF05013">
    <property type="entry name" value="FGase"/>
    <property type="match status" value="1"/>
</dbReference>
<dbReference type="PIRSF" id="PIRSF029730">
    <property type="entry name" value="UCP029730"/>
    <property type="match status" value="1"/>
</dbReference>
<proteinExistence type="predicted"/>
<name>A0ABV3R3J2_9HYPH</name>
<organism evidence="1 2">
    <name type="scientific">Mesorhizobium marinum</name>
    <dbReference type="NCBI Taxonomy" id="3228790"/>
    <lineage>
        <taxon>Bacteria</taxon>
        <taxon>Pseudomonadati</taxon>
        <taxon>Pseudomonadota</taxon>
        <taxon>Alphaproteobacteria</taxon>
        <taxon>Hyphomicrobiales</taxon>
        <taxon>Phyllobacteriaceae</taxon>
        <taxon>Mesorhizobium</taxon>
    </lineage>
</organism>
<keyword evidence="2" id="KW-1185">Reference proteome</keyword>